<evidence type="ECO:0000313" key="9">
    <source>
        <dbReference type="Proteomes" id="UP001209854"/>
    </source>
</evidence>
<evidence type="ECO:0000256" key="5">
    <source>
        <dbReference type="ARBA" id="ARBA00023136"/>
    </source>
</evidence>
<organism evidence="8 9">
    <name type="scientific">Endozoicomonas gorgoniicola</name>
    <dbReference type="NCBI Taxonomy" id="1234144"/>
    <lineage>
        <taxon>Bacteria</taxon>
        <taxon>Pseudomonadati</taxon>
        <taxon>Pseudomonadota</taxon>
        <taxon>Gammaproteobacteria</taxon>
        <taxon>Oceanospirillales</taxon>
        <taxon>Endozoicomonadaceae</taxon>
        <taxon>Endozoicomonas</taxon>
    </lineage>
</organism>
<gene>
    <name evidence="8" type="ORF">NX722_23940</name>
</gene>
<comment type="subcellular location">
    <subcellularLocation>
        <location evidence="1">Cell membrane</location>
        <topology evidence="1">Multi-pass membrane protein</topology>
    </subcellularLocation>
</comment>
<feature type="transmembrane region" description="Helical" evidence="6">
    <location>
        <begin position="20"/>
        <end position="40"/>
    </location>
</feature>
<dbReference type="EMBL" id="JAPFCC010000001">
    <property type="protein sequence ID" value="MCW7555620.1"/>
    <property type="molecule type" value="Genomic_DNA"/>
</dbReference>
<evidence type="ECO:0000313" key="8">
    <source>
        <dbReference type="EMBL" id="MCW7555620.1"/>
    </source>
</evidence>
<keyword evidence="3 6" id="KW-0812">Transmembrane</keyword>
<evidence type="ECO:0000256" key="1">
    <source>
        <dbReference type="ARBA" id="ARBA00004651"/>
    </source>
</evidence>
<keyword evidence="9" id="KW-1185">Reference proteome</keyword>
<evidence type="ECO:0000259" key="7">
    <source>
        <dbReference type="Pfam" id="PF02687"/>
    </source>
</evidence>
<feature type="transmembrane region" description="Helical" evidence="6">
    <location>
        <begin position="346"/>
        <end position="370"/>
    </location>
</feature>
<feature type="transmembrane region" description="Helical" evidence="6">
    <location>
        <begin position="415"/>
        <end position="439"/>
    </location>
</feature>
<feature type="domain" description="ABC3 transporter permease C-terminal" evidence="7">
    <location>
        <begin position="261"/>
        <end position="371"/>
    </location>
</feature>
<sequence>MNATRLSFRFLLRDWRSGELWLLVLSLLMAVSVSTAIAIFSERLQLALGRQVAEVMGADMMIRSSSPLSSKVQAVLDAHPLEQAQLLEFPTVVLAGDEMQMVAAKAVPDNYPLRGHVRIASQPFAEDRIAAEVPAPGEAWLEPRLFSLLGVKIGDSLEVGETSLVITRAITLETDRGGNFYSLAPRLMFNLADVPATNVIQPGSRVSWKTLIAGESRDLKAFQSQVKPLLNNSERLSMAEDNRQDLRNSVVRLRQFLGLGSLAAILLAGVAVAMSSRRFAERRFDAIAVMRCVGATQQLVMKILVGELLLVAVLVAVPGVLLGWLMQAGVLQLLKGVLPGWLPEAGFMPMLVGGATGVITLIGFGFAPLLRLQEVTPLRVLRRDLTPEPPGAWLVYGLSLGAMITLLWYHTGQLMMTVGITLAGALILALISLCIKVALGLMHKRLLRHSLPLQWRLGLKRLSQERGQTTAQMLAFSLIFMSMAIVLLLRTVLLERWQQQLPEGTPNYFALNVQPSEIDSFRRFLEERRIGRSTIYPIVRGRLTHINGVPAKEAVSEDQRNHNSLNRELSLTWLNEFPEGNRLVEGQWWQKGKGSELSVEMSIVEHLGVALGDRLTFSISGREVTATITSLRRADWESFRPNFYMMFPERTLGDMPASWLSSFYLPPDRRLLLNEFVQTFPTVTLIDLDAIISQVQSMVQRSILAVEGMLVALFLAGLLMMASAIESSLDARLHEGALIRSLGGTRQQLLRLQVGEFVVLGILSGFIAAVGTELCNWWLHNYVFWMRWQPAVWLWMALPLAGGCLIGLSGWLGVRRVVRQSPMRVLKTV</sequence>
<keyword evidence="2" id="KW-1003">Cell membrane</keyword>
<dbReference type="InterPro" id="IPR038766">
    <property type="entry name" value="Membrane_comp_ABC_pdt"/>
</dbReference>
<keyword evidence="4 6" id="KW-1133">Transmembrane helix</keyword>
<name>A0ABT3N1V5_9GAMM</name>
<protein>
    <recommendedName>
        <fullName evidence="7">ABC3 transporter permease C-terminal domain-containing protein</fullName>
    </recommendedName>
</protein>
<feature type="transmembrane region" description="Helical" evidence="6">
    <location>
        <begin position="256"/>
        <end position="274"/>
    </location>
</feature>
<reference evidence="8 9" key="1">
    <citation type="submission" date="2022-10" db="EMBL/GenBank/DDBJ databases">
        <title>High-quality genome sequences of two octocoral-associated bacteria, Endozoicomonas euniceicola EF212 and Endozoicomonas gorgoniicola PS125.</title>
        <authorList>
            <person name="Chiou Y.-J."/>
            <person name="Chen Y.-H."/>
        </authorList>
    </citation>
    <scope>NUCLEOTIDE SEQUENCE [LARGE SCALE GENOMIC DNA]</scope>
    <source>
        <strain evidence="8 9">PS125</strain>
    </source>
</reference>
<comment type="caution">
    <text evidence="8">The sequence shown here is derived from an EMBL/GenBank/DDBJ whole genome shotgun (WGS) entry which is preliminary data.</text>
</comment>
<keyword evidence="5 6" id="KW-0472">Membrane</keyword>
<dbReference type="Proteomes" id="UP001209854">
    <property type="component" value="Unassembled WGS sequence"/>
</dbReference>
<evidence type="ECO:0000256" key="2">
    <source>
        <dbReference type="ARBA" id="ARBA00022475"/>
    </source>
</evidence>
<feature type="transmembrane region" description="Helical" evidence="6">
    <location>
        <begin position="791"/>
        <end position="814"/>
    </location>
</feature>
<evidence type="ECO:0000256" key="3">
    <source>
        <dbReference type="ARBA" id="ARBA00022692"/>
    </source>
</evidence>
<dbReference type="PANTHER" id="PTHR30287">
    <property type="entry name" value="MEMBRANE COMPONENT OF PREDICTED ABC SUPERFAMILY METABOLITE UPTAKE TRANSPORTER"/>
    <property type="match status" value="1"/>
</dbReference>
<dbReference type="RefSeq" id="WP_262565369.1">
    <property type="nucleotide sequence ID" value="NZ_JAPFCC010000001.1"/>
</dbReference>
<feature type="transmembrane region" description="Helical" evidence="6">
    <location>
        <begin position="703"/>
        <end position="725"/>
    </location>
</feature>
<dbReference type="PANTHER" id="PTHR30287:SF1">
    <property type="entry name" value="INNER MEMBRANE PROTEIN"/>
    <property type="match status" value="1"/>
</dbReference>
<feature type="transmembrane region" description="Helical" evidence="6">
    <location>
        <begin position="391"/>
        <end position="409"/>
    </location>
</feature>
<feature type="domain" description="ABC3 transporter permease C-terminal" evidence="7">
    <location>
        <begin position="710"/>
        <end position="822"/>
    </location>
</feature>
<evidence type="ECO:0000256" key="6">
    <source>
        <dbReference type="SAM" id="Phobius"/>
    </source>
</evidence>
<proteinExistence type="predicted"/>
<dbReference type="InterPro" id="IPR003838">
    <property type="entry name" value="ABC3_permease_C"/>
</dbReference>
<accession>A0ABT3N1V5</accession>
<feature type="transmembrane region" description="Helical" evidence="6">
    <location>
        <begin position="308"/>
        <end position="326"/>
    </location>
</feature>
<evidence type="ECO:0000256" key="4">
    <source>
        <dbReference type="ARBA" id="ARBA00022989"/>
    </source>
</evidence>
<dbReference type="Pfam" id="PF02687">
    <property type="entry name" value="FtsX"/>
    <property type="match status" value="2"/>
</dbReference>
<feature type="transmembrane region" description="Helical" evidence="6">
    <location>
        <begin position="473"/>
        <end position="493"/>
    </location>
</feature>
<feature type="transmembrane region" description="Helical" evidence="6">
    <location>
        <begin position="757"/>
        <end position="779"/>
    </location>
</feature>